<evidence type="ECO:0000256" key="1">
    <source>
        <dbReference type="SAM" id="Phobius"/>
    </source>
</evidence>
<keyword evidence="1" id="KW-0812">Transmembrane</keyword>
<dbReference type="InParanoid" id="A0A136IPK6"/>
<keyword evidence="1" id="KW-1133">Transmembrane helix</keyword>
<proteinExistence type="predicted"/>
<protein>
    <submittedName>
        <fullName evidence="3">Putative integral membrane protein</fullName>
    </submittedName>
</protein>
<name>A0A136IPK6_9PEZI</name>
<keyword evidence="4" id="KW-1185">Reference proteome</keyword>
<dbReference type="Pfam" id="PF10615">
    <property type="entry name" value="DUF2470"/>
    <property type="match status" value="1"/>
</dbReference>
<keyword evidence="1" id="KW-0472">Membrane</keyword>
<reference evidence="4" key="1">
    <citation type="submission" date="2016-02" db="EMBL/GenBank/DDBJ databases">
        <title>Draft genome sequence of Microdochium bolleyi, a fungal endophyte of beachgrass.</title>
        <authorList>
            <consortium name="DOE Joint Genome Institute"/>
            <person name="David A.S."/>
            <person name="May G."/>
            <person name="Haridas S."/>
            <person name="Lim J."/>
            <person name="Wang M."/>
            <person name="Labutti K."/>
            <person name="Lipzen A."/>
            <person name="Barry K."/>
            <person name="Grigoriev I.V."/>
        </authorList>
    </citation>
    <scope>NUCLEOTIDE SEQUENCE [LARGE SCALE GENOMIC DNA]</scope>
    <source>
        <strain evidence="4">J235TASD1</strain>
    </source>
</reference>
<evidence type="ECO:0000313" key="3">
    <source>
        <dbReference type="EMBL" id="KXJ86788.1"/>
    </source>
</evidence>
<feature type="transmembrane region" description="Helical" evidence="1">
    <location>
        <begin position="118"/>
        <end position="141"/>
    </location>
</feature>
<dbReference type="Gene3D" id="3.20.180.10">
    <property type="entry name" value="PNP-oxidase-like"/>
    <property type="match status" value="1"/>
</dbReference>
<feature type="domain" description="DUF2470" evidence="2">
    <location>
        <begin position="13"/>
        <end position="86"/>
    </location>
</feature>
<sequence length="232" mass="25686">MATTAPKDDAAIKARIIGHMNRDHAAELTHYLRAFAGLSPRAARGAQLADLTLDTLHLTTTTATHKIPISPPMTSLSESRVRLVDMAQQAQRKLGLSDIRITTYTPPQGGGIASFAGVAFYFVSALALPWIMPGTLAWDVLDRFFPSFGFFGGSGAETFTWLTRLIVVPVLLIHVTEAWWIARTRLEKHGVELGSGLWWLWTANTFFEGAPAFWRFDRLVAAERARKEGVKH</sequence>
<dbReference type="Proteomes" id="UP000070501">
    <property type="component" value="Unassembled WGS sequence"/>
</dbReference>
<dbReference type="PANTHER" id="PTHR37783:SF1">
    <property type="entry name" value="MEMBRANE PROTEIN, PUTATIVE (AFU_ORTHOLOGUE AFUA_1G04315)-RELATED"/>
    <property type="match status" value="1"/>
</dbReference>
<dbReference type="AlphaFoldDB" id="A0A136IPK6"/>
<dbReference type="OrthoDB" id="5553410at2759"/>
<evidence type="ECO:0000259" key="2">
    <source>
        <dbReference type="Pfam" id="PF10615"/>
    </source>
</evidence>
<dbReference type="EMBL" id="KQ964266">
    <property type="protein sequence ID" value="KXJ86788.1"/>
    <property type="molecule type" value="Genomic_DNA"/>
</dbReference>
<accession>A0A136IPK6</accession>
<feature type="transmembrane region" description="Helical" evidence="1">
    <location>
        <begin position="161"/>
        <end position="182"/>
    </location>
</feature>
<gene>
    <name evidence="3" type="ORF">Micbo1qcDRAFT_168283</name>
</gene>
<dbReference type="InterPro" id="IPR037119">
    <property type="entry name" value="Haem_oxidase_HugZ-like_sf"/>
</dbReference>
<organism evidence="3 4">
    <name type="scientific">Microdochium bolleyi</name>
    <dbReference type="NCBI Taxonomy" id="196109"/>
    <lineage>
        <taxon>Eukaryota</taxon>
        <taxon>Fungi</taxon>
        <taxon>Dikarya</taxon>
        <taxon>Ascomycota</taxon>
        <taxon>Pezizomycotina</taxon>
        <taxon>Sordariomycetes</taxon>
        <taxon>Xylariomycetidae</taxon>
        <taxon>Xylariales</taxon>
        <taxon>Microdochiaceae</taxon>
        <taxon>Microdochium</taxon>
    </lineage>
</organism>
<dbReference type="InterPro" id="IPR019595">
    <property type="entry name" value="DUF2470"/>
</dbReference>
<evidence type="ECO:0000313" key="4">
    <source>
        <dbReference type="Proteomes" id="UP000070501"/>
    </source>
</evidence>
<dbReference type="PANTHER" id="PTHR37783">
    <property type="entry name" value="MEMBRANE PROTEIN, PUTATIVE (AFU_ORTHOLOGUE AFUA_1G04315)-RELATED"/>
    <property type="match status" value="1"/>
</dbReference>